<accession>A0AAV4S2L8</accession>
<keyword evidence="2" id="KW-1185">Reference proteome</keyword>
<dbReference type="Proteomes" id="UP001054837">
    <property type="component" value="Unassembled WGS sequence"/>
</dbReference>
<dbReference type="EMBL" id="BPLQ01006933">
    <property type="protein sequence ID" value="GIY26283.1"/>
    <property type="molecule type" value="Genomic_DNA"/>
</dbReference>
<comment type="caution">
    <text evidence="1">The sequence shown here is derived from an EMBL/GenBank/DDBJ whole genome shotgun (WGS) entry which is preliminary data.</text>
</comment>
<evidence type="ECO:0000313" key="1">
    <source>
        <dbReference type="EMBL" id="GIY26283.1"/>
    </source>
</evidence>
<dbReference type="AlphaFoldDB" id="A0AAV4S2L8"/>
<gene>
    <name evidence="1" type="ORF">CDAR_513001</name>
</gene>
<reference evidence="1 2" key="1">
    <citation type="submission" date="2021-06" db="EMBL/GenBank/DDBJ databases">
        <title>Caerostris darwini draft genome.</title>
        <authorList>
            <person name="Kono N."/>
            <person name="Arakawa K."/>
        </authorList>
    </citation>
    <scope>NUCLEOTIDE SEQUENCE [LARGE SCALE GENOMIC DNA]</scope>
</reference>
<organism evidence="1 2">
    <name type="scientific">Caerostris darwini</name>
    <dbReference type="NCBI Taxonomy" id="1538125"/>
    <lineage>
        <taxon>Eukaryota</taxon>
        <taxon>Metazoa</taxon>
        <taxon>Ecdysozoa</taxon>
        <taxon>Arthropoda</taxon>
        <taxon>Chelicerata</taxon>
        <taxon>Arachnida</taxon>
        <taxon>Araneae</taxon>
        <taxon>Araneomorphae</taxon>
        <taxon>Entelegynae</taxon>
        <taxon>Araneoidea</taxon>
        <taxon>Araneidae</taxon>
        <taxon>Caerostris</taxon>
    </lineage>
</organism>
<proteinExistence type="predicted"/>
<evidence type="ECO:0000313" key="2">
    <source>
        <dbReference type="Proteomes" id="UP001054837"/>
    </source>
</evidence>
<protein>
    <submittedName>
        <fullName evidence="1">Uncharacterized protein</fullName>
    </submittedName>
</protein>
<name>A0AAV4S2L8_9ARAC</name>
<sequence>MFHSGFCFLSGTNDTREAHSCRGRGCSSTRTRGTYRREQLFSCTGGSIILFSAGSSCSEKMLAGAGFAQQAEERKGFSLFLQLHTILHLRIRCRRNVLLTALSEWNKSTFD</sequence>